<sequence>MQKGLLASLQFHNSRLAAGGVGGSVAGEYALRSAGTLLSRVRAPLPAPWSEGVPESLRSPSCGLAIYKNPLVLLQ</sequence>
<comment type="caution">
    <text evidence="1">The sequence shown here is derived from an EMBL/GenBank/DDBJ whole genome shotgun (WGS) entry which is preliminary data.</text>
</comment>
<dbReference type="Proteomes" id="UP000735302">
    <property type="component" value="Unassembled WGS sequence"/>
</dbReference>
<evidence type="ECO:0000313" key="1">
    <source>
        <dbReference type="EMBL" id="GFO14907.1"/>
    </source>
</evidence>
<dbReference type="AlphaFoldDB" id="A0AAV4B6X3"/>
<accession>A0AAV4B6X3</accession>
<keyword evidence="2" id="KW-1185">Reference proteome</keyword>
<evidence type="ECO:0000313" key="2">
    <source>
        <dbReference type="Proteomes" id="UP000735302"/>
    </source>
</evidence>
<protein>
    <submittedName>
        <fullName evidence="1">Uncharacterized protein</fullName>
    </submittedName>
</protein>
<name>A0AAV4B6X3_9GAST</name>
<dbReference type="EMBL" id="BLXT01004584">
    <property type="protein sequence ID" value="GFO14907.1"/>
    <property type="molecule type" value="Genomic_DNA"/>
</dbReference>
<gene>
    <name evidence="1" type="ORF">PoB_004141200</name>
</gene>
<proteinExistence type="predicted"/>
<reference evidence="1 2" key="1">
    <citation type="journal article" date="2021" name="Elife">
        <title>Chloroplast acquisition without the gene transfer in kleptoplastic sea slugs, Plakobranchus ocellatus.</title>
        <authorList>
            <person name="Maeda T."/>
            <person name="Takahashi S."/>
            <person name="Yoshida T."/>
            <person name="Shimamura S."/>
            <person name="Takaki Y."/>
            <person name="Nagai Y."/>
            <person name="Toyoda A."/>
            <person name="Suzuki Y."/>
            <person name="Arimoto A."/>
            <person name="Ishii H."/>
            <person name="Satoh N."/>
            <person name="Nishiyama T."/>
            <person name="Hasebe M."/>
            <person name="Maruyama T."/>
            <person name="Minagawa J."/>
            <person name="Obokata J."/>
            <person name="Shigenobu S."/>
        </authorList>
    </citation>
    <scope>NUCLEOTIDE SEQUENCE [LARGE SCALE GENOMIC DNA]</scope>
</reference>
<organism evidence="1 2">
    <name type="scientific">Plakobranchus ocellatus</name>
    <dbReference type="NCBI Taxonomy" id="259542"/>
    <lineage>
        <taxon>Eukaryota</taxon>
        <taxon>Metazoa</taxon>
        <taxon>Spiralia</taxon>
        <taxon>Lophotrochozoa</taxon>
        <taxon>Mollusca</taxon>
        <taxon>Gastropoda</taxon>
        <taxon>Heterobranchia</taxon>
        <taxon>Euthyneura</taxon>
        <taxon>Panpulmonata</taxon>
        <taxon>Sacoglossa</taxon>
        <taxon>Placobranchoidea</taxon>
        <taxon>Plakobranchidae</taxon>
        <taxon>Plakobranchus</taxon>
    </lineage>
</organism>